<proteinExistence type="predicted"/>
<accession>A0A644YQE5</accession>
<evidence type="ECO:0000313" key="2">
    <source>
        <dbReference type="EMBL" id="MPM30690.1"/>
    </source>
</evidence>
<name>A0A644YQE5_9ZZZZ</name>
<keyword evidence="1" id="KW-0812">Transmembrane</keyword>
<keyword evidence="1" id="KW-0472">Membrane</keyword>
<feature type="transmembrane region" description="Helical" evidence="1">
    <location>
        <begin position="75"/>
        <end position="94"/>
    </location>
</feature>
<feature type="transmembrane region" description="Helical" evidence="1">
    <location>
        <begin position="51"/>
        <end position="69"/>
    </location>
</feature>
<evidence type="ECO:0000256" key="1">
    <source>
        <dbReference type="SAM" id="Phobius"/>
    </source>
</evidence>
<feature type="transmembrane region" description="Helical" evidence="1">
    <location>
        <begin position="147"/>
        <end position="168"/>
    </location>
</feature>
<keyword evidence="1" id="KW-1133">Transmembrane helix</keyword>
<comment type="caution">
    <text evidence="2">The sequence shown here is derived from an EMBL/GenBank/DDBJ whole genome shotgun (WGS) entry which is preliminary data.</text>
</comment>
<dbReference type="InterPro" id="IPR035168">
    <property type="entry name" value="DUF5317"/>
</dbReference>
<gene>
    <name evidence="2" type="ORF">SDC9_77240</name>
</gene>
<evidence type="ECO:0008006" key="3">
    <source>
        <dbReference type="Google" id="ProtNLM"/>
    </source>
</evidence>
<dbReference type="Pfam" id="PF17248">
    <property type="entry name" value="DUF5317"/>
    <property type="match status" value="1"/>
</dbReference>
<dbReference type="EMBL" id="VSSQ01005859">
    <property type="protein sequence ID" value="MPM30690.1"/>
    <property type="molecule type" value="Genomic_DNA"/>
</dbReference>
<protein>
    <recommendedName>
        <fullName evidence="3">DUF5317 domain-containing protein</fullName>
    </recommendedName>
</protein>
<organism evidence="2">
    <name type="scientific">bioreactor metagenome</name>
    <dbReference type="NCBI Taxonomy" id="1076179"/>
    <lineage>
        <taxon>unclassified sequences</taxon>
        <taxon>metagenomes</taxon>
        <taxon>ecological metagenomes</taxon>
    </lineage>
</organism>
<dbReference type="AlphaFoldDB" id="A0A644YQE5"/>
<reference evidence="2" key="1">
    <citation type="submission" date="2019-08" db="EMBL/GenBank/DDBJ databases">
        <authorList>
            <person name="Kucharzyk K."/>
            <person name="Murdoch R.W."/>
            <person name="Higgins S."/>
            <person name="Loffler F."/>
        </authorList>
    </citation>
    <scope>NUCLEOTIDE SEQUENCE</scope>
</reference>
<sequence length="194" mass="20698">MLIFSALCAVAAGLCLGGRLSRIERAGISWLPLPVAALIFRLIALSLNFNYAGNVALVFSYGFLFLFLVKNRHLHLPMLAIGLGSILNFTVIAANGFHMPVSAQAATALTAQGYHSLLAGEIPMYTLAGETTRLGFLGDIIWFPIPLFRGFASAGDILMTAGVIVLILRVMAPTRPAKLFAGRKRADAPNSPEA</sequence>